<organism evidence="3 4">
    <name type="scientific">Sabulicella glaciei</name>
    <dbReference type="NCBI Taxonomy" id="2984948"/>
    <lineage>
        <taxon>Bacteria</taxon>
        <taxon>Pseudomonadati</taxon>
        <taxon>Pseudomonadota</taxon>
        <taxon>Alphaproteobacteria</taxon>
        <taxon>Acetobacterales</taxon>
        <taxon>Acetobacteraceae</taxon>
        <taxon>Sabulicella</taxon>
    </lineage>
</organism>
<protein>
    <submittedName>
        <fullName evidence="3">Amidase family protein</fullName>
    </submittedName>
</protein>
<accession>A0ABT3NYX7</accession>
<evidence type="ECO:0000313" key="4">
    <source>
        <dbReference type="Proteomes" id="UP001526430"/>
    </source>
</evidence>
<dbReference type="PANTHER" id="PTHR11895">
    <property type="entry name" value="TRANSAMIDASE"/>
    <property type="match status" value="1"/>
</dbReference>
<evidence type="ECO:0000259" key="2">
    <source>
        <dbReference type="Pfam" id="PF01425"/>
    </source>
</evidence>
<reference evidence="3 4" key="1">
    <citation type="submission" date="2022-10" db="EMBL/GenBank/DDBJ databases">
        <title>Roseococcus glaciei nov., sp. nov., isolated from glacier.</title>
        <authorList>
            <person name="Liu Q."/>
            <person name="Xin Y.-H."/>
        </authorList>
    </citation>
    <scope>NUCLEOTIDE SEQUENCE [LARGE SCALE GENOMIC DNA]</scope>
    <source>
        <strain evidence="3 4">MDT2-1-1</strain>
    </source>
</reference>
<feature type="domain" description="Amidase" evidence="2">
    <location>
        <begin position="2"/>
        <end position="129"/>
    </location>
</feature>
<dbReference type="EMBL" id="JAPFQI010000016">
    <property type="protein sequence ID" value="MCW8087362.1"/>
    <property type="molecule type" value="Genomic_DNA"/>
</dbReference>
<name>A0ABT3NYX7_9PROT</name>
<dbReference type="InterPro" id="IPR000120">
    <property type="entry name" value="Amidase"/>
</dbReference>
<dbReference type="SUPFAM" id="SSF75304">
    <property type="entry name" value="Amidase signature (AS) enzymes"/>
    <property type="match status" value="1"/>
</dbReference>
<feature type="region of interest" description="Disordered" evidence="1">
    <location>
        <begin position="116"/>
        <end position="152"/>
    </location>
</feature>
<dbReference type="InterPro" id="IPR036928">
    <property type="entry name" value="AS_sf"/>
</dbReference>
<dbReference type="Proteomes" id="UP001526430">
    <property type="component" value="Unassembled WGS sequence"/>
</dbReference>
<comment type="caution">
    <text evidence="3">The sequence shown here is derived from an EMBL/GenBank/DDBJ whole genome shotgun (WGS) entry which is preliminary data.</text>
</comment>
<dbReference type="Pfam" id="PF01425">
    <property type="entry name" value="Amidase"/>
    <property type="match status" value="1"/>
</dbReference>
<dbReference type="PANTHER" id="PTHR11895:SF76">
    <property type="entry name" value="INDOLEACETAMIDE HYDROLASE"/>
    <property type="match status" value="1"/>
</dbReference>
<dbReference type="Gene3D" id="3.90.1300.10">
    <property type="entry name" value="Amidase signature (AS) domain"/>
    <property type="match status" value="1"/>
</dbReference>
<proteinExistence type="predicted"/>
<keyword evidence="4" id="KW-1185">Reference proteome</keyword>
<evidence type="ECO:0000313" key="3">
    <source>
        <dbReference type="EMBL" id="MCW8087362.1"/>
    </source>
</evidence>
<sequence length="170" mass="17988">MELLDPCLARINRVNPAVNAIVTLDEGGTRAGARAAEATLMRSDELGPLHGRPIAIKDTEDTARLRTTYISAIFSTHVPGRDLGVVARLRAAGAIVVGKTNTPEFAAGANTRNMVHGATGNRFDPSRSAARSRPARHGAADRGSPQLSRAGTGVPVSCEWIVRSARRRSS</sequence>
<dbReference type="InterPro" id="IPR023631">
    <property type="entry name" value="Amidase_dom"/>
</dbReference>
<gene>
    <name evidence="3" type="ORF">OF850_17165</name>
</gene>
<evidence type="ECO:0000256" key="1">
    <source>
        <dbReference type="SAM" id="MobiDB-lite"/>
    </source>
</evidence>